<evidence type="ECO:0000256" key="4">
    <source>
        <dbReference type="ARBA" id="ARBA00011503"/>
    </source>
</evidence>
<feature type="binding site" evidence="13">
    <location>
        <position position="107"/>
    </location>
    <ligand>
        <name>Mg(2+)</name>
        <dbReference type="ChEBI" id="CHEBI:18420"/>
    </ligand>
</feature>
<keyword evidence="13" id="KW-0479">Metal-binding</keyword>
<feature type="binding site" evidence="12">
    <location>
        <position position="107"/>
    </location>
    <ligand>
        <name>CoA</name>
        <dbReference type="ChEBI" id="CHEBI:57287"/>
    </ligand>
</feature>
<dbReference type="GeneID" id="24258111"/>
<dbReference type="PRINTS" id="PR01399">
    <property type="entry name" value="ENTSNTHTASED"/>
</dbReference>
<comment type="function">
    <text evidence="1">Involved in the biosynthesis of the siderophore enterobactin (enterochelin), which is a macrocyclic trimeric lactone of N-(2,3-dihydroxybenzoyl)-serine. The serine trilactone serves as a scaffolding for the three catechol functionalities that provide hexadentate coordination for the tightly ligated iron(2+) atoms. Plays an essential role in the assembly of the enterobactin by catalyzing the transfer of the 4'-phosphopantetheine (Ppant) moiety from coenzyme A to the apo-domains of both EntB (ArCP domain) and EntF (PCP domain) to yield their holo-forms which make them competent for the activation of 2,3-dihydroxybenzoate (DHB) and L-serine, respectively.</text>
</comment>
<feature type="binding site" evidence="12">
    <location>
        <position position="151"/>
    </location>
    <ligand>
        <name>CoA</name>
        <dbReference type="ChEBI" id="CHEBI:57287"/>
    </ligand>
</feature>
<dbReference type="Gene3D" id="3.90.470.20">
    <property type="entry name" value="4'-phosphopantetheinyl transferase domain"/>
    <property type="match status" value="1"/>
</dbReference>
<dbReference type="Proteomes" id="UP000028181">
    <property type="component" value="Chromosome I"/>
</dbReference>
<dbReference type="KEGG" id="ngg:RG540_CH34590"/>
<dbReference type="SUPFAM" id="SSF56214">
    <property type="entry name" value="4'-phosphopantetheinyl transferase"/>
    <property type="match status" value="1"/>
</dbReference>
<dbReference type="GO" id="GO:0005886">
    <property type="term" value="C:plasma membrane"/>
    <property type="evidence" value="ECO:0007669"/>
    <property type="project" value="TreeGrafter"/>
</dbReference>
<dbReference type="GO" id="GO:0009239">
    <property type="term" value="P:enterobactin biosynthetic process"/>
    <property type="evidence" value="ECO:0007669"/>
    <property type="project" value="UniProtKB-UniPathway"/>
</dbReference>
<comment type="catalytic activity">
    <reaction evidence="11">
        <text>apo-[peptidyl-carrier protein] + CoA = holo-[peptidyl-carrier protein] + adenosine 3',5'-bisphosphate + H(+)</text>
        <dbReference type="Rhea" id="RHEA:46228"/>
        <dbReference type="Rhea" id="RHEA-COMP:11479"/>
        <dbReference type="Rhea" id="RHEA-COMP:11480"/>
        <dbReference type="ChEBI" id="CHEBI:15378"/>
        <dbReference type="ChEBI" id="CHEBI:29999"/>
        <dbReference type="ChEBI" id="CHEBI:57287"/>
        <dbReference type="ChEBI" id="CHEBI:58343"/>
        <dbReference type="ChEBI" id="CHEBI:64479"/>
    </reaction>
</comment>
<dbReference type="PATRIC" id="fig|1028800.3.peg.3516"/>
<dbReference type="PANTHER" id="PTHR38096:SF1">
    <property type="entry name" value="ENTEROBACTIN SYNTHASE COMPONENT D"/>
    <property type="match status" value="1"/>
</dbReference>
<dbReference type="PANTHER" id="PTHR38096">
    <property type="entry name" value="ENTEROBACTIN SYNTHASE COMPONENT D"/>
    <property type="match status" value="1"/>
</dbReference>
<dbReference type="AlphaFoldDB" id="A0A068STT5"/>
<accession>A0A068STT5</accession>
<dbReference type="GO" id="GO:0008897">
    <property type="term" value="F:holo-[acyl-carrier-protein] synthase activity"/>
    <property type="evidence" value="ECO:0007669"/>
    <property type="project" value="InterPro"/>
</dbReference>
<keyword evidence="13" id="KW-0460">Magnesium</keyword>
<evidence type="ECO:0000259" key="14">
    <source>
        <dbReference type="Pfam" id="PF01648"/>
    </source>
</evidence>
<comment type="similarity">
    <text evidence="3">Belongs to the P-Pant transferase superfamily. EntD family.</text>
</comment>
<evidence type="ECO:0000256" key="9">
    <source>
        <dbReference type="ARBA" id="ARBA00031996"/>
    </source>
</evidence>
<feature type="binding site" evidence="12">
    <location>
        <position position="48"/>
    </location>
    <ligand>
        <name>CoA</name>
        <dbReference type="ChEBI" id="CHEBI:57287"/>
    </ligand>
</feature>
<sequence>MLLEGIFDPSVSVAESDLFGDVSKLYPEERTAIATAVKSRQQEFTAGRTCARRAMGHLGLPDMAIPVGSDRAPIWPAGIAGSISHSTTRCVAAIGRHSDGIKALGLDLEEATPLDDTYAQEICTPRERQWLNRQQWGTRGRLVKAIFSAKECTYKCQYGLTRTMFGFEAIRIELNLADGHFAAYFEIDVPPFRTGDRLVGRIRLRDGYVVAGMIIR</sequence>
<dbReference type="InterPro" id="IPR037143">
    <property type="entry name" value="4-PPantetheinyl_Trfase_dom_sf"/>
</dbReference>
<evidence type="ECO:0000259" key="15">
    <source>
        <dbReference type="Pfam" id="PF17837"/>
    </source>
</evidence>
<comment type="cofactor">
    <cofactor evidence="13">
        <name>Mg(2+)</name>
        <dbReference type="ChEBI" id="CHEBI:18420"/>
    </cofactor>
</comment>
<evidence type="ECO:0000256" key="13">
    <source>
        <dbReference type="PIRSR" id="PIRSR603542-2"/>
    </source>
</evidence>
<evidence type="ECO:0000256" key="5">
    <source>
        <dbReference type="ARBA" id="ARBA00019087"/>
    </source>
</evidence>
<evidence type="ECO:0000256" key="2">
    <source>
        <dbReference type="ARBA" id="ARBA00004993"/>
    </source>
</evidence>
<reference evidence="17" key="1">
    <citation type="journal article" date="2014" name="BMC Genomics">
        <title>Genome sequencing of two Neorhizobium galegae strains reveals a noeT gene responsible for the unusual acetylation of the nodulation factors.</title>
        <authorList>
            <person name="Osterman J."/>
            <person name="Marsh J."/>
            <person name="Laine P.K."/>
            <person name="Zeng Z."/>
            <person name="Alatalo E."/>
            <person name="Sullivan J.T."/>
            <person name="Young J.P."/>
            <person name="Thomas-Oates J."/>
            <person name="Paulin L."/>
            <person name="Lindstrom K."/>
        </authorList>
    </citation>
    <scope>NUCLEOTIDE SEQUENCE [LARGE SCALE GENOMIC DNA]</scope>
    <source>
        <strain evidence="17">HAMBI 540</strain>
    </source>
</reference>
<evidence type="ECO:0000313" key="17">
    <source>
        <dbReference type="Proteomes" id="UP000028181"/>
    </source>
</evidence>
<dbReference type="eggNOG" id="COG2977">
    <property type="taxonomic scope" value="Bacteria"/>
</dbReference>
<organism evidence="16 17">
    <name type="scientific">Neorhizobium galegae bv. orientalis str. HAMBI 540</name>
    <dbReference type="NCBI Taxonomy" id="1028800"/>
    <lineage>
        <taxon>Bacteria</taxon>
        <taxon>Pseudomonadati</taxon>
        <taxon>Pseudomonadota</taxon>
        <taxon>Alphaproteobacteria</taxon>
        <taxon>Hyphomicrobiales</taxon>
        <taxon>Rhizobiaceae</taxon>
        <taxon>Rhizobium/Agrobacterium group</taxon>
        <taxon>Neorhizobium</taxon>
    </lineage>
</organism>
<name>A0A068STT5_NEOGA</name>
<comment type="subunit">
    <text evidence="4">EntB, EntD, EntE, and EntF form a multienzyme complex called enterobactin synthase.</text>
</comment>
<keyword evidence="6 16" id="KW-0808">Transferase</keyword>
<evidence type="ECO:0000313" key="16">
    <source>
        <dbReference type="EMBL" id="CDN49623.1"/>
    </source>
</evidence>
<dbReference type="GO" id="GO:0009366">
    <property type="term" value="C:enterobactin synthetase complex"/>
    <property type="evidence" value="ECO:0007669"/>
    <property type="project" value="InterPro"/>
</dbReference>
<keyword evidence="17" id="KW-1185">Reference proteome</keyword>
<feature type="binding site" evidence="12">
    <location>
        <position position="155"/>
    </location>
    <ligand>
        <name>CoA</name>
        <dbReference type="ChEBI" id="CHEBI:57287"/>
    </ligand>
</feature>
<gene>
    <name evidence="16" type="ORF">RG540_CH34590</name>
</gene>
<dbReference type="UniPathway" id="UPA00017"/>
<dbReference type="EMBL" id="HG938353">
    <property type="protein sequence ID" value="CDN49623.1"/>
    <property type="molecule type" value="Genomic_DNA"/>
</dbReference>
<dbReference type="Pfam" id="PF01648">
    <property type="entry name" value="ACPS"/>
    <property type="match status" value="1"/>
</dbReference>
<dbReference type="InterPro" id="IPR041354">
    <property type="entry name" value="4PPT_N"/>
</dbReference>
<evidence type="ECO:0000256" key="6">
    <source>
        <dbReference type="ARBA" id="ARBA00022679"/>
    </source>
</evidence>
<dbReference type="InterPro" id="IPR003542">
    <property type="entry name" value="Enbac_synth_compD-like"/>
</dbReference>
<feature type="binding site" evidence="13">
    <location>
        <position position="109"/>
    </location>
    <ligand>
        <name>Mg(2+)</name>
        <dbReference type="ChEBI" id="CHEBI:18420"/>
    </ligand>
</feature>
<evidence type="ECO:0000256" key="12">
    <source>
        <dbReference type="PIRSR" id="PIRSR603542-1"/>
    </source>
</evidence>
<feature type="domain" description="4'-phosphopantetheinyl transferase" evidence="14">
    <location>
        <begin position="104"/>
        <end position="177"/>
    </location>
</feature>
<evidence type="ECO:0000256" key="7">
    <source>
        <dbReference type="ARBA" id="ARBA00023191"/>
    </source>
</evidence>
<dbReference type="OrthoDB" id="8210607at2"/>
<evidence type="ECO:0000256" key="11">
    <source>
        <dbReference type="ARBA" id="ARBA00049191"/>
    </source>
</evidence>
<evidence type="ECO:0000256" key="10">
    <source>
        <dbReference type="ARBA" id="ARBA00049176"/>
    </source>
</evidence>
<dbReference type="GO" id="GO:0000287">
    <property type="term" value="F:magnesium ion binding"/>
    <property type="evidence" value="ECO:0007669"/>
    <property type="project" value="InterPro"/>
</dbReference>
<evidence type="ECO:0000256" key="1">
    <source>
        <dbReference type="ARBA" id="ARBA00003937"/>
    </source>
</evidence>
<comment type="pathway">
    <text evidence="2">Siderophore biosynthesis; enterobactin biosynthesis.</text>
</comment>
<evidence type="ECO:0000256" key="8">
    <source>
        <dbReference type="ARBA" id="ARBA00029894"/>
    </source>
</evidence>
<evidence type="ECO:0000256" key="3">
    <source>
        <dbReference type="ARBA" id="ARBA00008342"/>
    </source>
</evidence>
<feature type="domain" description="4'-phosphopantetheinyl transferase N-terminal" evidence="15">
    <location>
        <begin position="28"/>
        <end position="94"/>
    </location>
</feature>
<feature type="binding site" evidence="12">
    <location>
        <position position="40"/>
    </location>
    <ligand>
        <name>CoA</name>
        <dbReference type="ChEBI" id="CHEBI:57287"/>
    </ligand>
</feature>
<proteinExistence type="inferred from homology"/>
<protein>
    <recommendedName>
        <fullName evidence="5">Enterobactin synthase component D</fullName>
    </recommendedName>
    <alternativeName>
        <fullName evidence="8">4'-phosphopantetheinyl transferase EntD</fullName>
    </alternativeName>
    <alternativeName>
        <fullName evidence="9">Enterochelin synthase D</fullName>
    </alternativeName>
</protein>
<keyword evidence="7" id="KW-0259">Enterobactin biosynthesis</keyword>
<dbReference type="InterPro" id="IPR008278">
    <property type="entry name" value="4-PPantetheinyl_Trfase_dom"/>
</dbReference>
<dbReference type="RefSeq" id="WP_038546001.1">
    <property type="nucleotide sequence ID" value="NZ_HG938353.1"/>
</dbReference>
<dbReference type="Pfam" id="PF17837">
    <property type="entry name" value="4PPT_N"/>
    <property type="match status" value="1"/>
</dbReference>
<dbReference type="HOGENOM" id="CLU_075076_0_1_5"/>
<comment type="catalytic activity">
    <reaction evidence="10">
        <text>apo-[aryl-carrier protein] + CoA = holo-[aryl-carrier protein] + adenosine 3',5'-bisphosphate + H(+)</text>
        <dbReference type="Rhea" id="RHEA:48404"/>
        <dbReference type="Rhea" id="RHEA-COMP:15903"/>
        <dbReference type="Rhea" id="RHEA-COMP:17557"/>
        <dbReference type="ChEBI" id="CHEBI:15378"/>
        <dbReference type="ChEBI" id="CHEBI:29999"/>
        <dbReference type="ChEBI" id="CHEBI:57287"/>
        <dbReference type="ChEBI" id="CHEBI:58343"/>
        <dbReference type="ChEBI" id="CHEBI:64479"/>
    </reaction>
</comment>
<feature type="binding site" evidence="12">
    <location>
        <begin position="84"/>
        <end position="85"/>
    </location>
    <ligand>
        <name>CoA</name>
        <dbReference type="ChEBI" id="CHEBI:57287"/>
    </ligand>
</feature>